<accession>A0A5D3KG75</accession>
<dbReference type="EMBL" id="VSSS01000038">
    <property type="protein sequence ID" value="TYL92401.1"/>
    <property type="molecule type" value="Genomic_DNA"/>
</dbReference>
<dbReference type="RefSeq" id="WP_148774868.1">
    <property type="nucleotide sequence ID" value="NZ_VSSS01000038.1"/>
</dbReference>
<evidence type="ECO:0000313" key="1">
    <source>
        <dbReference type="EMBL" id="TYL92401.1"/>
    </source>
</evidence>
<proteinExistence type="predicted"/>
<organism evidence="1 2">
    <name type="scientific">Bradyrhizobium rifense</name>
    <dbReference type="NCBI Taxonomy" id="515499"/>
    <lineage>
        <taxon>Bacteria</taxon>
        <taxon>Pseudomonadati</taxon>
        <taxon>Pseudomonadota</taxon>
        <taxon>Alphaproteobacteria</taxon>
        <taxon>Hyphomicrobiales</taxon>
        <taxon>Nitrobacteraceae</taxon>
        <taxon>Bradyrhizobium</taxon>
    </lineage>
</organism>
<protein>
    <submittedName>
        <fullName evidence="1">Uncharacterized protein</fullName>
    </submittedName>
</protein>
<comment type="caution">
    <text evidence="1">The sequence shown here is derived from an EMBL/GenBank/DDBJ whole genome shotgun (WGS) entry which is preliminary data.</text>
</comment>
<reference evidence="1 2" key="1">
    <citation type="submission" date="2019-08" db="EMBL/GenBank/DDBJ databases">
        <title>Bradyrhizobium hipponensis sp. nov., a rhizobium isolated from a Lupinus angustifolius root nodule in Tunisia.</title>
        <authorList>
            <person name="Off K."/>
            <person name="Rejili M."/>
            <person name="Mars M."/>
            <person name="Brachmann A."/>
            <person name="Marin M."/>
        </authorList>
    </citation>
    <scope>NUCLEOTIDE SEQUENCE [LARGE SCALE GENOMIC DNA]</scope>
    <source>
        <strain evidence="1 2">CTAW71</strain>
    </source>
</reference>
<evidence type="ECO:0000313" key="2">
    <source>
        <dbReference type="Proteomes" id="UP000324758"/>
    </source>
</evidence>
<keyword evidence="2" id="KW-1185">Reference proteome</keyword>
<sequence length="170" mass="19205">MTKKGSKLNFWIAFDFAGTMKTCWMAPSFSSTITTSFVIDRDGHVTFRTMQLHDVFPQLVNGTWRTSDEAKAADAERIAEADSELREKAPMQAFWDTLGPALKAQDSSTAFSAAKEGVAVMPDDINVHRDHEDPALHTIYDMQTELRVMRRFVRDAIENESELCDTSIHE</sequence>
<dbReference type="AlphaFoldDB" id="A0A5D3KG75"/>
<dbReference type="Proteomes" id="UP000324758">
    <property type="component" value="Unassembled WGS sequence"/>
</dbReference>
<gene>
    <name evidence="1" type="ORF">FXB40_25280</name>
</gene>
<name>A0A5D3KG75_9BRAD</name>
<dbReference type="OrthoDB" id="9802923at2"/>